<sequence>MATLKWICGYLPWMYVSNTDMTGRYKLNKMAPVFLSNMNLRCSELRFENEFVRVSVGTSITEIRVKAQFQGVLLLLRPVKILWISFGSRRHPETFVASGILAKHDDLAIVVFGIYNVKEHFIKVSWKCINEEPVLCCGDGVSVEHTGPLFSCQMQRCNSCSAFGAACGCSRPVPEGNYPPAERGGYGAMLQQFQWRSPDFICHAQTRNVHFWMMKTGSAARHHRICYRRVHVDQDVCWQSCRQRCANLAPHTINSSLLILEEHENTQAPRLMQSVLYVVLYTEKIDNSAHQHDTNVGQRRGNVAYSRYTGEQKNKSALVVAFGRVTVWLHSMKSTSGNGFHLKGTQIVTSDYILSTYYRAQ</sequence>
<evidence type="ECO:0000313" key="1">
    <source>
        <dbReference type="EMBL" id="TKS84388.1"/>
    </source>
</evidence>
<accession>A0A4U5V9H7</accession>
<dbReference type="AlphaFoldDB" id="A0A4U5V9H7"/>
<evidence type="ECO:0000313" key="2">
    <source>
        <dbReference type="Proteomes" id="UP000298787"/>
    </source>
</evidence>
<protein>
    <submittedName>
        <fullName evidence="1">Uncharacterized protein</fullName>
    </submittedName>
</protein>
<dbReference type="Proteomes" id="UP000298787">
    <property type="component" value="Chromosome 16"/>
</dbReference>
<proteinExistence type="predicted"/>
<keyword evidence="2" id="KW-1185">Reference proteome</keyword>
<gene>
    <name evidence="1" type="ORF">D9C73_018844</name>
</gene>
<reference evidence="1 2" key="1">
    <citation type="submission" date="2019-01" db="EMBL/GenBank/DDBJ databases">
        <title>Genome Assembly of Collichthys lucidus.</title>
        <authorList>
            <person name="Cai M."/>
            <person name="Xiao S."/>
        </authorList>
    </citation>
    <scope>NUCLEOTIDE SEQUENCE [LARGE SCALE GENOMIC DNA]</scope>
    <source>
        <strain evidence="1">JT15FE1705JMU</strain>
        <tissue evidence="1">Muscle</tissue>
    </source>
</reference>
<organism evidence="1 2">
    <name type="scientific">Collichthys lucidus</name>
    <name type="common">Big head croaker</name>
    <name type="synonym">Sciaena lucida</name>
    <dbReference type="NCBI Taxonomy" id="240159"/>
    <lineage>
        <taxon>Eukaryota</taxon>
        <taxon>Metazoa</taxon>
        <taxon>Chordata</taxon>
        <taxon>Craniata</taxon>
        <taxon>Vertebrata</taxon>
        <taxon>Euteleostomi</taxon>
        <taxon>Actinopterygii</taxon>
        <taxon>Neopterygii</taxon>
        <taxon>Teleostei</taxon>
        <taxon>Neoteleostei</taxon>
        <taxon>Acanthomorphata</taxon>
        <taxon>Eupercaria</taxon>
        <taxon>Sciaenidae</taxon>
        <taxon>Collichthys</taxon>
    </lineage>
</organism>
<dbReference type="EMBL" id="CM014093">
    <property type="protein sequence ID" value="TKS84388.1"/>
    <property type="molecule type" value="Genomic_DNA"/>
</dbReference>
<name>A0A4U5V9H7_COLLU</name>